<accession>A0ABN8Z6C7</accession>
<keyword evidence="3" id="KW-1185">Reference proteome</keyword>
<protein>
    <submittedName>
        <fullName evidence="2">Uncharacterized protein</fullName>
    </submittedName>
</protein>
<feature type="region of interest" description="Disordered" evidence="1">
    <location>
        <begin position="1"/>
        <end position="59"/>
    </location>
</feature>
<evidence type="ECO:0000313" key="3">
    <source>
        <dbReference type="Proteomes" id="UP001176941"/>
    </source>
</evidence>
<sequence>MPAGWGPGREQPPLAPRDRRLGPGGPESSFGGELAPPGWRATSALGAPKVAGRGAPPTRPAALLCRRLGVSLLRYEPGTVAATA</sequence>
<name>A0ABN8Z6C7_RANTA</name>
<proteinExistence type="predicted"/>
<dbReference type="Proteomes" id="UP001176941">
    <property type="component" value="Chromosome 3"/>
</dbReference>
<dbReference type="EMBL" id="OX459939">
    <property type="protein sequence ID" value="CAI9169425.1"/>
    <property type="molecule type" value="Genomic_DNA"/>
</dbReference>
<reference evidence="2" key="1">
    <citation type="submission" date="2023-04" db="EMBL/GenBank/DDBJ databases">
        <authorList>
            <consortium name="ELIXIR-Norway"/>
        </authorList>
    </citation>
    <scope>NUCLEOTIDE SEQUENCE [LARGE SCALE GENOMIC DNA]</scope>
</reference>
<evidence type="ECO:0000256" key="1">
    <source>
        <dbReference type="SAM" id="MobiDB-lite"/>
    </source>
</evidence>
<evidence type="ECO:0000313" key="2">
    <source>
        <dbReference type="EMBL" id="CAI9169425.1"/>
    </source>
</evidence>
<organism evidence="2 3">
    <name type="scientific">Rangifer tarandus platyrhynchus</name>
    <name type="common">Svalbard reindeer</name>
    <dbReference type="NCBI Taxonomy" id="3082113"/>
    <lineage>
        <taxon>Eukaryota</taxon>
        <taxon>Metazoa</taxon>
        <taxon>Chordata</taxon>
        <taxon>Craniata</taxon>
        <taxon>Vertebrata</taxon>
        <taxon>Euteleostomi</taxon>
        <taxon>Mammalia</taxon>
        <taxon>Eutheria</taxon>
        <taxon>Laurasiatheria</taxon>
        <taxon>Artiodactyla</taxon>
        <taxon>Ruminantia</taxon>
        <taxon>Pecora</taxon>
        <taxon>Cervidae</taxon>
        <taxon>Odocoileinae</taxon>
        <taxon>Rangifer</taxon>
    </lineage>
</organism>
<gene>
    <name evidence="2" type="ORF">MRATA1EN1_LOCUS18387</name>
</gene>